<proteinExistence type="predicted"/>
<dbReference type="OMA" id="KGWWRCL"/>
<dbReference type="FunCoup" id="C5E373">
    <property type="interactions" value="520"/>
</dbReference>
<protein>
    <submittedName>
        <fullName evidence="2">KLTH0H10912p</fullName>
    </submittedName>
</protein>
<feature type="region of interest" description="Disordered" evidence="1">
    <location>
        <begin position="245"/>
        <end position="273"/>
    </location>
</feature>
<evidence type="ECO:0000313" key="2">
    <source>
        <dbReference type="EMBL" id="CAR30484.1"/>
    </source>
</evidence>
<feature type="compositionally biased region" description="Basic and acidic residues" evidence="1">
    <location>
        <begin position="249"/>
        <end position="258"/>
    </location>
</feature>
<keyword evidence="3" id="KW-1185">Reference proteome</keyword>
<dbReference type="KEGG" id="lth:KLTH0H10912g"/>
<dbReference type="Pfam" id="PF17234">
    <property type="entry name" value="MPM1"/>
    <property type="match status" value="1"/>
</dbReference>
<dbReference type="GeneID" id="8294677"/>
<dbReference type="InterPro" id="IPR035187">
    <property type="entry name" value="Mpm1"/>
</dbReference>
<gene>
    <name evidence="2" type="ordered locus">KLTH0H10912g</name>
</gene>
<dbReference type="Proteomes" id="UP000002036">
    <property type="component" value="Chromosome H"/>
</dbReference>
<dbReference type="OrthoDB" id="4044171at2759"/>
<dbReference type="RefSeq" id="XP_002556346.1">
    <property type="nucleotide sequence ID" value="XM_002556300.1"/>
</dbReference>
<organism evidence="2 3">
    <name type="scientific">Lachancea thermotolerans (strain ATCC 56472 / CBS 6340 / NRRL Y-8284)</name>
    <name type="common">Yeast</name>
    <name type="synonym">Kluyveromyces thermotolerans</name>
    <dbReference type="NCBI Taxonomy" id="559295"/>
    <lineage>
        <taxon>Eukaryota</taxon>
        <taxon>Fungi</taxon>
        <taxon>Dikarya</taxon>
        <taxon>Ascomycota</taxon>
        <taxon>Saccharomycotina</taxon>
        <taxon>Saccharomycetes</taxon>
        <taxon>Saccharomycetales</taxon>
        <taxon>Saccharomycetaceae</taxon>
        <taxon>Lachancea</taxon>
    </lineage>
</organism>
<dbReference type="EMBL" id="CU928180">
    <property type="protein sequence ID" value="CAR30484.1"/>
    <property type="molecule type" value="Genomic_DNA"/>
</dbReference>
<dbReference type="InParanoid" id="C5E373"/>
<accession>C5E373</accession>
<evidence type="ECO:0000313" key="3">
    <source>
        <dbReference type="Proteomes" id="UP000002036"/>
    </source>
</evidence>
<sequence>MGIFTGDNDKETQEYNDKLVASSLRERLCNNFNSVGDSISSLWKDAVDRVDNKLPDLWVNASGSIGDVLSGLGFPGGFGHPARIRTLMDDQAAEEGTTGLYSYRTPSDRQYLECQNIKGLSVWDTHGWWRCLFPESAVRSKVNAERLQEVLTREKVEKDKNHSLGLFFTDYSAYLTWRANMLRLADERRRSAEESARDNSWRPTTPEDLMNSTPGKHVVGTSEYVTYNTTPEGQEKVKETKTYFNDGSVRLRSEKQRQGPDGQPHIESFEKLLTEDDKHNEGWFWRK</sequence>
<reference evidence="2 3" key="1">
    <citation type="journal article" date="2009" name="Genome Res.">
        <title>Comparative genomics of protoploid Saccharomycetaceae.</title>
        <authorList>
            <consortium name="The Genolevures Consortium"/>
            <person name="Souciet J.-L."/>
            <person name="Dujon B."/>
            <person name="Gaillardin C."/>
            <person name="Johnston M."/>
            <person name="Baret P.V."/>
            <person name="Cliften P."/>
            <person name="Sherman D.J."/>
            <person name="Weissenbach J."/>
            <person name="Westhof E."/>
            <person name="Wincker P."/>
            <person name="Jubin C."/>
            <person name="Poulain J."/>
            <person name="Barbe V."/>
            <person name="Segurens B."/>
            <person name="Artiguenave F."/>
            <person name="Anthouard V."/>
            <person name="Vacherie B."/>
            <person name="Val M.-E."/>
            <person name="Fulton R.S."/>
            <person name="Minx P."/>
            <person name="Wilson R."/>
            <person name="Durrens P."/>
            <person name="Jean G."/>
            <person name="Marck C."/>
            <person name="Martin T."/>
            <person name="Nikolski M."/>
            <person name="Rolland T."/>
            <person name="Seret M.-L."/>
            <person name="Casaregola S."/>
            <person name="Despons L."/>
            <person name="Fairhead C."/>
            <person name="Fischer G."/>
            <person name="Lafontaine I."/>
            <person name="Leh V."/>
            <person name="Lemaire M."/>
            <person name="de Montigny J."/>
            <person name="Neuveglise C."/>
            <person name="Thierry A."/>
            <person name="Blanc-Lenfle I."/>
            <person name="Bleykasten C."/>
            <person name="Diffels J."/>
            <person name="Fritsch E."/>
            <person name="Frangeul L."/>
            <person name="Goeffon A."/>
            <person name="Jauniaux N."/>
            <person name="Kachouri-Lafond R."/>
            <person name="Payen C."/>
            <person name="Potier S."/>
            <person name="Pribylova L."/>
            <person name="Ozanne C."/>
            <person name="Richard G.-F."/>
            <person name="Sacerdot C."/>
            <person name="Straub M.-L."/>
            <person name="Talla E."/>
        </authorList>
    </citation>
    <scope>NUCLEOTIDE SEQUENCE [LARGE SCALE GENOMIC DNA]</scope>
    <source>
        <strain evidence="3">ATCC 56472 / CBS 6340 / NRRL Y-8284</strain>
    </source>
</reference>
<name>C5E373_LACTC</name>
<evidence type="ECO:0000256" key="1">
    <source>
        <dbReference type="SAM" id="MobiDB-lite"/>
    </source>
</evidence>
<dbReference type="HOGENOM" id="CLU_083081_0_0_1"/>
<feature type="region of interest" description="Disordered" evidence="1">
    <location>
        <begin position="192"/>
        <end position="218"/>
    </location>
</feature>
<dbReference type="AlphaFoldDB" id="C5E373"/>
<dbReference type="eggNOG" id="ENOG502RZT3">
    <property type="taxonomic scope" value="Eukaryota"/>
</dbReference>